<dbReference type="InterPro" id="IPR038538">
    <property type="entry name" value="MTERF_sf"/>
</dbReference>
<sequence length="366" mass="41687">MIRVQIHLSSLLFNPTKPNLSFRYVYTIKPPKPSFITDYLINSLGLSPDRAAKAAQRLAHIRDARRPDSVRHFLKHLGLTDSHIQTLVSWCPILLSADLATTLQPNAAALQAHGFSGPLLVHLVRSNPFVLISDGVLPRLHFWKDFFRNDEKSLLKVFRRNRYLVHYDIAEKIAPNIELLRGYGFSDRDIGIVVMRINGFITRSPEAIKELIERTMELGFSCGSGMFLQGLSVVGMRRGEALEMKMEFFKKLGWSEDESQSAFKKNPKVLSLRVENIQSKLDFLMGEAGLDPSSIAKMPLLLTYSLEKRLRPRFLVLDMLKSHELLKRGCNVNTAMSLSDEEFMDKFVVPFKDVVPQLDEVHLSSY</sequence>
<keyword evidence="2" id="KW-0806">Transcription termination</keyword>
<dbReference type="Gene3D" id="1.25.70.10">
    <property type="entry name" value="Transcription termination factor 3, mitochondrial"/>
    <property type="match status" value="1"/>
</dbReference>
<evidence type="ECO:0000256" key="1">
    <source>
        <dbReference type="ARBA" id="ARBA00007692"/>
    </source>
</evidence>
<organism evidence="4 5">
    <name type="scientific">Dioscorea zingiberensis</name>
    <dbReference type="NCBI Taxonomy" id="325984"/>
    <lineage>
        <taxon>Eukaryota</taxon>
        <taxon>Viridiplantae</taxon>
        <taxon>Streptophyta</taxon>
        <taxon>Embryophyta</taxon>
        <taxon>Tracheophyta</taxon>
        <taxon>Spermatophyta</taxon>
        <taxon>Magnoliopsida</taxon>
        <taxon>Liliopsida</taxon>
        <taxon>Dioscoreales</taxon>
        <taxon>Dioscoreaceae</taxon>
        <taxon>Dioscorea</taxon>
    </lineage>
</organism>
<reference evidence="4" key="1">
    <citation type="submission" date="2021-03" db="EMBL/GenBank/DDBJ databases">
        <authorList>
            <person name="Li Z."/>
            <person name="Yang C."/>
        </authorList>
    </citation>
    <scope>NUCLEOTIDE SEQUENCE</scope>
    <source>
        <strain evidence="4">Dzin_1.0</strain>
        <tissue evidence="4">Leaf</tissue>
    </source>
</reference>
<keyword evidence="3" id="KW-0809">Transit peptide</keyword>
<protein>
    <submittedName>
        <fullName evidence="4">Uncharacterized protein</fullName>
    </submittedName>
</protein>
<dbReference type="GO" id="GO:0006353">
    <property type="term" value="P:DNA-templated transcription termination"/>
    <property type="evidence" value="ECO:0007669"/>
    <property type="project" value="UniProtKB-KW"/>
</dbReference>
<accession>A0A9D5D1J0</accession>
<keyword evidence="2" id="KW-0805">Transcription regulation</keyword>
<dbReference type="Proteomes" id="UP001085076">
    <property type="component" value="Miscellaneous, Linkage group lg02"/>
</dbReference>
<dbReference type="SMART" id="SM00733">
    <property type="entry name" value="Mterf"/>
    <property type="match status" value="5"/>
</dbReference>
<evidence type="ECO:0000256" key="3">
    <source>
        <dbReference type="ARBA" id="ARBA00022946"/>
    </source>
</evidence>
<evidence type="ECO:0000256" key="2">
    <source>
        <dbReference type="ARBA" id="ARBA00022472"/>
    </source>
</evidence>
<dbReference type="EMBL" id="JAGGNH010000002">
    <property type="protein sequence ID" value="KAJ0982373.1"/>
    <property type="molecule type" value="Genomic_DNA"/>
</dbReference>
<dbReference type="PANTHER" id="PTHR13068:SF236">
    <property type="entry name" value="OS02G0749800 PROTEIN"/>
    <property type="match status" value="1"/>
</dbReference>
<comment type="similarity">
    <text evidence="1">Belongs to the mTERF family.</text>
</comment>
<dbReference type="OrthoDB" id="641315at2759"/>
<evidence type="ECO:0000313" key="5">
    <source>
        <dbReference type="Proteomes" id="UP001085076"/>
    </source>
</evidence>
<dbReference type="GO" id="GO:0003676">
    <property type="term" value="F:nucleic acid binding"/>
    <property type="evidence" value="ECO:0007669"/>
    <property type="project" value="InterPro"/>
</dbReference>
<dbReference type="FunFam" id="1.25.70.10:FF:000001">
    <property type="entry name" value="Mitochondrial transcription termination factor-like"/>
    <property type="match status" value="1"/>
</dbReference>
<reference evidence="4" key="2">
    <citation type="journal article" date="2022" name="Hortic Res">
        <title>The genome of Dioscorea zingiberensis sheds light on the biosynthesis, origin and evolution of the medicinally important diosgenin saponins.</title>
        <authorList>
            <person name="Li Y."/>
            <person name="Tan C."/>
            <person name="Li Z."/>
            <person name="Guo J."/>
            <person name="Li S."/>
            <person name="Chen X."/>
            <person name="Wang C."/>
            <person name="Dai X."/>
            <person name="Yang H."/>
            <person name="Song W."/>
            <person name="Hou L."/>
            <person name="Xu J."/>
            <person name="Tong Z."/>
            <person name="Xu A."/>
            <person name="Yuan X."/>
            <person name="Wang W."/>
            <person name="Yang Q."/>
            <person name="Chen L."/>
            <person name="Sun Z."/>
            <person name="Wang K."/>
            <person name="Pan B."/>
            <person name="Chen J."/>
            <person name="Bao Y."/>
            <person name="Liu F."/>
            <person name="Qi X."/>
            <person name="Gang D.R."/>
            <person name="Wen J."/>
            <person name="Li J."/>
        </authorList>
    </citation>
    <scope>NUCLEOTIDE SEQUENCE</scope>
    <source>
        <strain evidence="4">Dzin_1.0</strain>
    </source>
</reference>
<evidence type="ECO:0000313" key="4">
    <source>
        <dbReference type="EMBL" id="KAJ0982373.1"/>
    </source>
</evidence>
<keyword evidence="5" id="KW-1185">Reference proteome</keyword>
<dbReference type="InterPro" id="IPR003690">
    <property type="entry name" value="MTERF"/>
</dbReference>
<name>A0A9D5D1J0_9LILI</name>
<keyword evidence="2" id="KW-0804">Transcription</keyword>
<dbReference type="Pfam" id="PF02536">
    <property type="entry name" value="mTERF"/>
    <property type="match status" value="1"/>
</dbReference>
<proteinExistence type="inferred from homology"/>
<dbReference type="PANTHER" id="PTHR13068">
    <property type="entry name" value="CGI-12 PROTEIN-RELATED"/>
    <property type="match status" value="1"/>
</dbReference>
<comment type="caution">
    <text evidence="4">The sequence shown here is derived from an EMBL/GenBank/DDBJ whole genome shotgun (WGS) entry which is preliminary data.</text>
</comment>
<gene>
    <name evidence="4" type="ORF">J5N97_010628</name>
</gene>
<dbReference type="AlphaFoldDB" id="A0A9D5D1J0"/>